<name>A0AAN7N2M8_MYCAM</name>
<evidence type="ECO:0000313" key="2">
    <source>
        <dbReference type="Proteomes" id="UP001333110"/>
    </source>
</evidence>
<gene>
    <name evidence="1" type="ORF">QYF61_018729</name>
</gene>
<comment type="caution">
    <text evidence="1">The sequence shown here is derived from an EMBL/GenBank/DDBJ whole genome shotgun (WGS) entry which is preliminary data.</text>
</comment>
<dbReference type="Proteomes" id="UP001333110">
    <property type="component" value="Unassembled WGS sequence"/>
</dbReference>
<dbReference type="EMBL" id="JAUNZN010000007">
    <property type="protein sequence ID" value="KAK4818742.1"/>
    <property type="molecule type" value="Genomic_DNA"/>
</dbReference>
<evidence type="ECO:0000313" key="1">
    <source>
        <dbReference type="EMBL" id="KAK4818742.1"/>
    </source>
</evidence>
<organism evidence="1 2">
    <name type="scientific">Mycteria americana</name>
    <name type="common">Wood stork</name>
    <dbReference type="NCBI Taxonomy" id="33587"/>
    <lineage>
        <taxon>Eukaryota</taxon>
        <taxon>Metazoa</taxon>
        <taxon>Chordata</taxon>
        <taxon>Craniata</taxon>
        <taxon>Vertebrata</taxon>
        <taxon>Euteleostomi</taxon>
        <taxon>Archelosauria</taxon>
        <taxon>Archosauria</taxon>
        <taxon>Dinosauria</taxon>
        <taxon>Saurischia</taxon>
        <taxon>Theropoda</taxon>
        <taxon>Coelurosauria</taxon>
        <taxon>Aves</taxon>
        <taxon>Neognathae</taxon>
        <taxon>Neoaves</taxon>
        <taxon>Aequornithes</taxon>
        <taxon>Ciconiiformes</taxon>
        <taxon>Ciconiidae</taxon>
        <taxon>Mycteria</taxon>
    </lineage>
</organism>
<proteinExistence type="predicted"/>
<dbReference type="AlphaFoldDB" id="A0AAN7N2M8"/>
<accession>A0AAN7N2M8</accession>
<dbReference type="PANTHER" id="PTHR33332">
    <property type="entry name" value="REVERSE TRANSCRIPTASE DOMAIN-CONTAINING PROTEIN"/>
    <property type="match status" value="1"/>
</dbReference>
<protein>
    <recommendedName>
        <fullName evidence="3">Reverse transcriptase domain-containing protein</fullName>
    </recommendedName>
</protein>
<evidence type="ECO:0008006" key="3">
    <source>
        <dbReference type="Google" id="ProtNLM"/>
    </source>
</evidence>
<sequence length="110" mass="12061">MYNDDKMSTPSSPVLGCKAKTFPQHGFTEGKSCLTNLITFYDEVTGLADEGRAVDIVSLDFSKAFGTVSRNTFVEKLMMCGLDEQTVKWTENCLNCQAQRGMISGTKSSV</sequence>
<reference evidence="1 2" key="1">
    <citation type="journal article" date="2023" name="J. Hered.">
        <title>Chromosome-level genome of the wood stork (Mycteria americana) provides insight into avian chromosome evolution.</title>
        <authorList>
            <person name="Flamio R. Jr."/>
            <person name="Ramstad K.M."/>
        </authorList>
    </citation>
    <scope>NUCLEOTIDE SEQUENCE [LARGE SCALE GENOMIC DNA]</scope>
    <source>
        <strain evidence="1">JAX WOST 10</strain>
    </source>
</reference>
<keyword evidence="2" id="KW-1185">Reference proteome</keyword>